<gene>
    <name evidence="5" type="primary">bdlA_6</name>
    <name evidence="5" type="ORF">L21SP5_03110</name>
</gene>
<feature type="coiled-coil region" evidence="1">
    <location>
        <begin position="129"/>
        <end position="160"/>
    </location>
</feature>
<dbReference type="SUPFAM" id="SSF55781">
    <property type="entry name" value="GAF domain-like"/>
    <property type="match status" value="1"/>
</dbReference>
<keyword evidence="6" id="KW-1185">Reference proteome</keyword>
<dbReference type="InterPro" id="IPR035965">
    <property type="entry name" value="PAS-like_dom_sf"/>
</dbReference>
<sequence length="771" mass="89278">MIFDKQPCSRKINLMGKKKKLTGIFLAISIIAALLLHFFIIKGLLYAQNMSFTWNNFIELHDNSIYFLIDSIILLIPLFAWLSGSYFENKINSYANIVEKRDNQHEAVNEIAKNLTNGNVDFDADQKTDNKLVQQLLALRDNLKKQKEEEAIRKKEDNQRHWVSEGLAKFGDILRQNNDNIDTLSFEIISELCKYIDAVQGGFFLLEDTEENDKHFKLTAHFAYDRQKYNEKRVEWGEGLIGRAAFEQKTLYIDDVPQDYVEVTSGLGQTNPNALLVVPLKFNEEVHGVLELAGFEMFDQYKIDFVEKIAENIGSTISNVKINLKTAKFLKESQEQAERLSQQEEEMRQNMEELQATQEEAAKQSKEFVSFTNSVNHTLIRAEYDVNGILNYANTKFLRKLEYENSSEVEGHHISMFINEKDKEWFNDIWNDLSRGGHHFEGYMKHVTKKGKDLWTMATYTCVRNENGGVEKILFLAIDTTEHKKQSLDYEGQIRALNLANIKAEYAPSGKFIACNDKFLESVGYTMDEVKETSIFDFFTEENQTNFEELWNNVVNGVPYQGQLSVTVKDKKIKWYQMTLISVNNMYGEVDKILVLAIDITEQKELEIKISEQNRILKDQEEKLKNSEMELQKRLDKAKRELKQHFKEVEKSKVRHEKTLEGALDAILTTDQNGTIEFFNKAAESLWGYDRKDVVGQNIKLLFSNDIIEADDFVKRFVKPGLEKIVGERKEISITTKDGENKQVLMLLSDATVDKVHTYTAFIQQIEVELF</sequence>
<protein>
    <submittedName>
        <fullName evidence="5">Chemotaxis regulator BdlA</fullName>
    </submittedName>
</protein>
<dbReference type="CDD" id="cd00130">
    <property type="entry name" value="PAS"/>
    <property type="match status" value="2"/>
</dbReference>
<dbReference type="InterPro" id="IPR000700">
    <property type="entry name" value="PAS-assoc_C"/>
</dbReference>
<dbReference type="NCBIfam" id="TIGR00229">
    <property type="entry name" value="sensory_box"/>
    <property type="match status" value="3"/>
</dbReference>
<feature type="domain" description="PAS" evidence="3">
    <location>
        <begin position="652"/>
        <end position="721"/>
    </location>
</feature>
<dbReference type="SMART" id="SM00091">
    <property type="entry name" value="PAS"/>
    <property type="match status" value="3"/>
</dbReference>
<feature type="domain" description="PAC" evidence="4">
    <location>
        <begin position="438"/>
        <end position="492"/>
    </location>
</feature>
<dbReference type="InterPro" id="IPR000014">
    <property type="entry name" value="PAS"/>
</dbReference>
<feature type="coiled-coil region" evidence="1">
    <location>
        <begin position="327"/>
        <end position="367"/>
    </location>
</feature>
<dbReference type="InterPro" id="IPR013656">
    <property type="entry name" value="PAS_4"/>
</dbReference>
<evidence type="ECO:0000313" key="6">
    <source>
        <dbReference type="Proteomes" id="UP000064893"/>
    </source>
</evidence>
<dbReference type="InterPro" id="IPR029016">
    <property type="entry name" value="GAF-like_dom_sf"/>
</dbReference>
<accession>A0A0S2I3I9</accession>
<dbReference type="PANTHER" id="PTHR44757">
    <property type="entry name" value="DIGUANYLATE CYCLASE DGCP"/>
    <property type="match status" value="1"/>
</dbReference>
<dbReference type="Pfam" id="PF08448">
    <property type="entry name" value="PAS_4"/>
    <property type="match status" value="1"/>
</dbReference>
<dbReference type="PROSITE" id="PS50113">
    <property type="entry name" value="PAC"/>
    <property type="match status" value="2"/>
</dbReference>
<dbReference type="Proteomes" id="UP000064893">
    <property type="component" value="Chromosome"/>
</dbReference>
<feature type="coiled-coil region" evidence="1">
    <location>
        <begin position="603"/>
        <end position="655"/>
    </location>
</feature>
<dbReference type="KEGG" id="blq:L21SP5_03110"/>
<dbReference type="STRING" id="1307839.L21SP5_03110"/>
<organism evidence="5 6">
    <name type="scientific">Salinivirga cyanobacteriivorans</name>
    <dbReference type="NCBI Taxonomy" id="1307839"/>
    <lineage>
        <taxon>Bacteria</taxon>
        <taxon>Pseudomonadati</taxon>
        <taxon>Bacteroidota</taxon>
        <taxon>Bacteroidia</taxon>
        <taxon>Bacteroidales</taxon>
        <taxon>Salinivirgaceae</taxon>
        <taxon>Salinivirga</taxon>
    </lineage>
</organism>
<dbReference type="PANTHER" id="PTHR44757:SF2">
    <property type="entry name" value="BIOFILM ARCHITECTURE MAINTENANCE PROTEIN MBAA"/>
    <property type="match status" value="1"/>
</dbReference>
<dbReference type="SUPFAM" id="SSF55785">
    <property type="entry name" value="PYP-like sensor domain (PAS domain)"/>
    <property type="match status" value="3"/>
</dbReference>
<dbReference type="EMBL" id="CP013118">
    <property type="protein sequence ID" value="ALO16725.1"/>
    <property type="molecule type" value="Genomic_DNA"/>
</dbReference>
<keyword evidence="1" id="KW-0175">Coiled coil</keyword>
<keyword evidence="2" id="KW-0812">Transmembrane</keyword>
<dbReference type="AlphaFoldDB" id="A0A0S2I3I9"/>
<feature type="transmembrane region" description="Helical" evidence="2">
    <location>
        <begin position="21"/>
        <end position="45"/>
    </location>
</feature>
<reference evidence="5 6" key="1">
    <citation type="submission" date="2015-11" db="EMBL/GenBank/DDBJ databases">
        <title>Description and complete genome sequence of a novel strain predominating in hypersaline microbial mats and representing a new family of the Bacteriodetes phylum.</title>
        <authorList>
            <person name="Spring S."/>
            <person name="Bunk B."/>
            <person name="Sproer C."/>
            <person name="Klenk H.-P."/>
        </authorList>
    </citation>
    <scope>NUCLEOTIDE SEQUENCE [LARGE SCALE GENOMIC DNA]</scope>
    <source>
        <strain evidence="5 6">L21-Spi-D4</strain>
    </source>
</reference>
<keyword evidence="2" id="KW-0472">Membrane</keyword>
<evidence type="ECO:0000259" key="4">
    <source>
        <dbReference type="PROSITE" id="PS50113"/>
    </source>
</evidence>
<dbReference type="PROSITE" id="PS50112">
    <property type="entry name" value="PAS"/>
    <property type="match status" value="2"/>
</dbReference>
<feature type="domain" description="PAS" evidence="3">
    <location>
        <begin position="509"/>
        <end position="558"/>
    </location>
</feature>
<dbReference type="Gene3D" id="3.30.450.40">
    <property type="match status" value="1"/>
</dbReference>
<keyword evidence="2" id="KW-1133">Transmembrane helix</keyword>
<dbReference type="InterPro" id="IPR052155">
    <property type="entry name" value="Biofilm_reg_signaling"/>
</dbReference>
<evidence type="ECO:0000259" key="3">
    <source>
        <dbReference type="PROSITE" id="PS50112"/>
    </source>
</evidence>
<evidence type="ECO:0000313" key="5">
    <source>
        <dbReference type="EMBL" id="ALO16725.1"/>
    </source>
</evidence>
<dbReference type="InterPro" id="IPR003018">
    <property type="entry name" value="GAF"/>
</dbReference>
<feature type="domain" description="PAC" evidence="4">
    <location>
        <begin position="560"/>
        <end position="612"/>
    </location>
</feature>
<proteinExistence type="predicted"/>
<dbReference type="Pfam" id="PF13426">
    <property type="entry name" value="PAS_9"/>
    <property type="match status" value="2"/>
</dbReference>
<dbReference type="Gene3D" id="3.30.450.20">
    <property type="entry name" value="PAS domain"/>
    <property type="match status" value="3"/>
</dbReference>
<dbReference type="Pfam" id="PF13185">
    <property type="entry name" value="GAF_2"/>
    <property type="match status" value="1"/>
</dbReference>
<name>A0A0S2I3I9_9BACT</name>
<evidence type="ECO:0000256" key="1">
    <source>
        <dbReference type="SAM" id="Coils"/>
    </source>
</evidence>
<dbReference type="SMART" id="SM00065">
    <property type="entry name" value="GAF"/>
    <property type="match status" value="1"/>
</dbReference>
<evidence type="ECO:0000256" key="2">
    <source>
        <dbReference type="SAM" id="Phobius"/>
    </source>
</evidence>